<accession>A0ABQ9F3B8</accession>
<dbReference type="EMBL" id="JARBDR010000640">
    <property type="protein sequence ID" value="KAJ8310095.1"/>
    <property type="molecule type" value="Genomic_DNA"/>
</dbReference>
<dbReference type="PANTHER" id="PTHR11360">
    <property type="entry name" value="MONOCARBOXYLATE TRANSPORTER"/>
    <property type="match status" value="1"/>
</dbReference>
<evidence type="ECO:0000256" key="1">
    <source>
        <dbReference type="SAM" id="Phobius"/>
    </source>
</evidence>
<feature type="transmembrane region" description="Helical" evidence="1">
    <location>
        <begin position="21"/>
        <end position="48"/>
    </location>
</feature>
<evidence type="ECO:0000313" key="2">
    <source>
        <dbReference type="EMBL" id="KAJ8310095.1"/>
    </source>
</evidence>
<gene>
    <name evidence="2" type="ORF">KUTeg_011960</name>
</gene>
<organism evidence="2 3">
    <name type="scientific">Tegillarca granosa</name>
    <name type="common">Malaysian cockle</name>
    <name type="synonym">Anadara granosa</name>
    <dbReference type="NCBI Taxonomy" id="220873"/>
    <lineage>
        <taxon>Eukaryota</taxon>
        <taxon>Metazoa</taxon>
        <taxon>Spiralia</taxon>
        <taxon>Lophotrochozoa</taxon>
        <taxon>Mollusca</taxon>
        <taxon>Bivalvia</taxon>
        <taxon>Autobranchia</taxon>
        <taxon>Pteriomorphia</taxon>
        <taxon>Arcoida</taxon>
        <taxon>Arcoidea</taxon>
        <taxon>Arcidae</taxon>
        <taxon>Tegillarca</taxon>
    </lineage>
</organism>
<evidence type="ECO:0000313" key="3">
    <source>
        <dbReference type="Proteomes" id="UP001217089"/>
    </source>
</evidence>
<dbReference type="Proteomes" id="UP001217089">
    <property type="component" value="Unassembled WGS sequence"/>
</dbReference>
<sequence>MIVLAIKRKFNMNEDEDGWKWLVVLAAFMVQFIVCGITYSIGIFHAVFQEVFDHDHFDTSWTGSILLYVTALTSVVFRCFMSKFGPRASVMLGGLFAAAGLGLGMFVEELYQVYLTFGLLTGKHHT</sequence>
<feature type="transmembrane region" description="Helical" evidence="1">
    <location>
        <begin position="60"/>
        <end position="81"/>
    </location>
</feature>
<reference evidence="2 3" key="1">
    <citation type="submission" date="2022-12" db="EMBL/GenBank/DDBJ databases">
        <title>Chromosome-level genome of Tegillarca granosa.</title>
        <authorList>
            <person name="Kim J."/>
        </authorList>
    </citation>
    <scope>NUCLEOTIDE SEQUENCE [LARGE SCALE GENOMIC DNA]</scope>
    <source>
        <strain evidence="2">Teg-2019</strain>
        <tissue evidence="2">Adductor muscle</tissue>
    </source>
</reference>
<proteinExistence type="predicted"/>
<feature type="transmembrane region" description="Helical" evidence="1">
    <location>
        <begin position="88"/>
        <end position="107"/>
    </location>
</feature>
<dbReference type="InterPro" id="IPR036259">
    <property type="entry name" value="MFS_trans_sf"/>
</dbReference>
<keyword evidence="1" id="KW-0472">Membrane</keyword>
<keyword evidence="1" id="KW-1133">Transmembrane helix</keyword>
<keyword evidence="3" id="KW-1185">Reference proteome</keyword>
<dbReference type="Gene3D" id="1.20.1250.20">
    <property type="entry name" value="MFS general substrate transporter like domains"/>
    <property type="match status" value="1"/>
</dbReference>
<protein>
    <submittedName>
        <fullName evidence="2">Uncharacterized protein</fullName>
    </submittedName>
</protein>
<comment type="caution">
    <text evidence="2">The sequence shown here is derived from an EMBL/GenBank/DDBJ whole genome shotgun (WGS) entry which is preliminary data.</text>
</comment>
<dbReference type="InterPro" id="IPR050327">
    <property type="entry name" value="Proton-linked_MCT"/>
</dbReference>
<name>A0ABQ9F3B8_TEGGR</name>
<keyword evidence="1" id="KW-0812">Transmembrane</keyword>
<dbReference type="SUPFAM" id="SSF103473">
    <property type="entry name" value="MFS general substrate transporter"/>
    <property type="match status" value="1"/>
</dbReference>
<dbReference type="PANTHER" id="PTHR11360:SF284">
    <property type="entry name" value="EG:103B4.3 PROTEIN-RELATED"/>
    <property type="match status" value="1"/>
</dbReference>